<name>A0A381RUT3_9ZZZZ</name>
<accession>A0A381RUT3</accession>
<evidence type="ECO:0000256" key="6">
    <source>
        <dbReference type="ARBA" id="ARBA00022741"/>
    </source>
</evidence>
<dbReference type="GO" id="GO:0009252">
    <property type="term" value="P:peptidoglycan biosynthetic process"/>
    <property type="evidence" value="ECO:0007669"/>
    <property type="project" value="UniProtKB-UniPathway"/>
</dbReference>
<dbReference type="SUPFAM" id="SSF51984">
    <property type="entry name" value="MurCD N-terminal domain"/>
    <property type="match status" value="1"/>
</dbReference>
<dbReference type="AlphaFoldDB" id="A0A381RUT3"/>
<dbReference type="InterPro" id="IPR000713">
    <property type="entry name" value="Mur_ligase_N"/>
</dbReference>
<dbReference type="InterPro" id="IPR005758">
    <property type="entry name" value="UDP-N-AcMur_Ala_ligase_MurC"/>
</dbReference>
<reference evidence="12" key="1">
    <citation type="submission" date="2018-05" db="EMBL/GenBank/DDBJ databases">
        <authorList>
            <person name="Lanie J.A."/>
            <person name="Ng W.-L."/>
            <person name="Kazmierczak K.M."/>
            <person name="Andrzejewski T.M."/>
            <person name="Davidsen T.M."/>
            <person name="Wayne K.J."/>
            <person name="Tettelin H."/>
            <person name="Glass J.I."/>
            <person name="Rusch D."/>
            <person name="Podicherti R."/>
            <person name="Tsui H.-C.T."/>
            <person name="Winkler M.E."/>
        </authorList>
    </citation>
    <scope>NUCLEOTIDE SEQUENCE</scope>
</reference>
<dbReference type="Pfam" id="PF01225">
    <property type="entry name" value="Mur_ligase"/>
    <property type="match status" value="1"/>
</dbReference>
<dbReference type="EC" id="6.3.2.8" evidence="3"/>
<dbReference type="NCBIfam" id="TIGR01082">
    <property type="entry name" value="murC"/>
    <property type="match status" value="1"/>
</dbReference>
<dbReference type="SUPFAM" id="SSF53623">
    <property type="entry name" value="MurD-like peptide ligases, catalytic domain"/>
    <property type="match status" value="1"/>
</dbReference>
<keyword evidence="4" id="KW-0963">Cytoplasm</keyword>
<evidence type="ECO:0000256" key="4">
    <source>
        <dbReference type="ARBA" id="ARBA00022490"/>
    </source>
</evidence>
<sequence>MSGLAQVMNTLGFKIQGSDISRSKNVERCKKIGIKIFSSHNKKNINNCTIVVKSSAIKNNNSEIIAAKKRKLTILKRGEMLAHVVSLKKNIVITGSHGKTTTTSLISKILSEAKLDPTIINGGVINSLNSNARLGKSDWAVLEADESDGSFLNLPINYSVVTNIDKEHIDFYKNFNNLKNSFIKFLNKTPAAGKAFVCIDDYQLKKIIPKINKKNFLTYGFSTRANFQVFNAIYKKNYSIFDLRISLPGVKKITIKKIKLNLIGSHNVLNSAASIALCLHIGISINVIKTSLKKFSGIQRRLTKVFKINGREFFDDYAHHPTEIQSVLKSIKITSDKKRKIIAVFQPHRYSRLKLLKNEFASSFKNSDLVILSPVYSAGEKIDKQYDEMNFAKLISRNSKVQVIMIKNEIDLRKFFIKNLLSNEIVICLGAGSISKWIREMNL</sequence>
<dbReference type="Gene3D" id="3.90.190.20">
    <property type="entry name" value="Mur ligase, C-terminal domain"/>
    <property type="match status" value="1"/>
</dbReference>
<dbReference type="HAMAP" id="MF_00046">
    <property type="entry name" value="MurC"/>
    <property type="match status" value="1"/>
</dbReference>
<evidence type="ECO:0000256" key="1">
    <source>
        <dbReference type="ARBA" id="ARBA00004496"/>
    </source>
</evidence>
<evidence type="ECO:0000259" key="11">
    <source>
        <dbReference type="Pfam" id="PF08245"/>
    </source>
</evidence>
<evidence type="ECO:0000259" key="9">
    <source>
        <dbReference type="Pfam" id="PF01225"/>
    </source>
</evidence>
<evidence type="ECO:0000256" key="3">
    <source>
        <dbReference type="ARBA" id="ARBA00012211"/>
    </source>
</evidence>
<dbReference type="InterPro" id="IPR004101">
    <property type="entry name" value="Mur_ligase_C"/>
</dbReference>
<dbReference type="UniPathway" id="UPA00219"/>
<dbReference type="InterPro" id="IPR050061">
    <property type="entry name" value="MurCDEF_pg_biosynth"/>
</dbReference>
<evidence type="ECO:0000256" key="5">
    <source>
        <dbReference type="ARBA" id="ARBA00022598"/>
    </source>
</evidence>
<organism evidence="12">
    <name type="scientific">marine metagenome</name>
    <dbReference type="NCBI Taxonomy" id="408172"/>
    <lineage>
        <taxon>unclassified sequences</taxon>
        <taxon>metagenomes</taxon>
        <taxon>ecological metagenomes</taxon>
    </lineage>
</organism>
<protein>
    <recommendedName>
        <fullName evidence="3">UDP-N-acetylmuramate--L-alanine ligase</fullName>
        <ecNumber evidence="3">6.3.2.8</ecNumber>
    </recommendedName>
</protein>
<dbReference type="Gene3D" id="3.40.50.720">
    <property type="entry name" value="NAD(P)-binding Rossmann-like Domain"/>
    <property type="match status" value="1"/>
</dbReference>
<dbReference type="Pfam" id="PF08245">
    <property type="entry name" value="Mur_ligase_M"/>
    <property type="match status" value="1"/>
</dbReference>
<evidence type="ECO:0000256" key="8">
    <source>
        <dbReference type="ARBA" id="ARBA00047833"/>
    </source>
</evidence>
<dbReference type="SUPFAM" id="SSF53244">
    <property type="entry name" value="MurD-like peptide ligases, peptide-binding domain"/>
    <property type="match status" value="1"/>
</dbReference>
<feature type="domain" description="Mur ligase central" evidence="11">
    <location>
        <begin position="93"/>
        <end position="277"/>
    </location>
</feature>
<feature type="domain" description="Mur ligase N-terminal catalytic" evidence="9">
    <location>
        <begin position="1"/>
        <end position="87"/>
    </location>
</feature>
<dbReference type="Gene3D" id="3.40.1190.10">
    <property type="entry name" value="Mur-like, catalytic domain"/>
    <property type="match status" value="1"/>
</dbReference>
<evidence type="ECO:0000256" key="7">
    <source>
        <dbReference type="ARBA" id="ARBA00022840"/>
    </source>
</evidence>
<dbReference type="EMBL" id="UINC01002276">
    <property type="protein sequence ID" value="SUZ94891.1"/>
    <property type="molecule type" value="Genomic_DNA"/>
</dbReference>
<dbReference type="GO" id="GO:0005524">
    <property type="term" value="F:ATP binding"/>
    <property type="evidence" value="ECO:0007669"/>
    <property type="project" value="UniProtKB-KW"/>
</dbReference>
<keyword evidence="5" id="KW-0436">Ligase</keyword>
<dbReference type="InterPro" id="IPR036565">
    <property type="entry name" value="Mur-like_cat_sf"/>
</dbReference>
<evidence type="ECO:0000256" key="2">
    <source>
        <dbReference type="ARBA" id="ARBA00004752"/>
    </source>
</evidence>
<comment type="catalytic activity">
    <reaction evidence="8">
        <text>UDP-N-acetyl-alpha-D-muramate + L-alanine + ATP = UDP-N-acetyl-alpha-D-muramoyl-L-alanine + ADP + phosphate + H(+)</text>
        <dbReference type="Rhea" id="RHEA:23372"/>
        <dbReference type="ChEBI" id="CHEBI:15378"/>
        <dbReference type="ChEBI" id="CHEBI:30616"/>
        <dbReference type="ChEBI" id="CHEBI:43474"/>
        <dbReference type="ChEBI" id="CHEBI:57972"/>
        <dbReference type="ChEBI" id="CHEBI:70757"/>
        <dbReference type="ChEBI" id="CHEBI:83898"/>
        <dbReference type="ChEBI" id="CHEBI:456216"/>
        <dbReference type="EC" id="6.3.2.8"/>
    </reaction>
</comment>
<dbReference type="GO" id="GO:0008763">
    <property type="term" value="F:UDP-N-acetylmuramate-L-alanine ligase activity"/>
    <property type="evidence" value="ECO:0007669"/>
    <property type="project" value="UniProtKB-EC"/>
</dbReference>
<evidence type="ECO:0000259" key="10">
    <source>
        <dbReference type="Pfam" id="PF02875"/>
    </source>
</evidence>
<feature type="domain" description="Mur ligase C-terminal" evidence="10">
    <location>
        <begin position="300"/>
        <end position="432"/>
    </location>
</feature>
<dbReference type="GO" id="GO:0005737">
    <property type="term" value="C:cytoplasm"/>
    <property type="evidence" value="ECO:0007669"/>
    <property type="project" value="UniProtKB-SubCell"/>
</dbReference>
<dbReference type="PANTHER" id="PTHR43445:SF3">
    <property type="entry name" value="UDP-N-ACETYLMURAMATE--L-ALANINE LIGASE"/>
    <property type="match status" value="1"/>
</dbReference>
<dbReference type="Pfam" id="PF02875">
    <property type="entry name" value="Mur_ligase_C"/>
    <property type="match status" value="1"/>
</dbReference>
<dbReference type="PANTHER" id="PTHR43445">
    <property type="entry name" value="UDP-N-ACETYLMURAMATE--L-ALANINE LIGASE-RELATED"/>
    <property type="match status" value="1"/>
</dbReference>
<dbReference type="InterPro" id="IPR013221">
    <property type="entry name" value="Mur_ligase_cen"/>
</dbReference>
<dbReference type="InterPro" id="IPR036615">
    <property type="entry name" value="Mur_ligase_C_dom_sf"/>
</dbReference>
<keyword evidence="6" id="KW-0547">Nucleotide-binding</keyword>
<keyword evidence="7" id="KW-0067">ATP-binding</keyword>
<comment type="pathway">
    <text evidence="2">Cell wall biogenesis; peptidoglycan biosynthesis.</text>
</comment>
<gene>
    <name evidence="12" type="ORF">METZ01_LOCUS47745</name>
</gene>
<evidence type="ECO:0000313" key="12">
    <source>
        <dbReference type="EMBL" id="SUZ94891.1"/>
    </source>
</evidence>
<comment type="subcellular location">
    <subcellularLocation>
        <location evidence="1">Cytoplasm</location>
    </subcellularLocation>
</comment>
<proteinExistence type="inferred from homology"/>